<protein>
    <submittedName>
        <fullName evidence="1">Uncharacterized protein</fullName>
    </submittedName>
</protein>
<evidence type="ECO:0000313" key="1">
    <source>
        <dbReference type="EMBL" id="CAG9335751.1"/>
    </source>
</evidence>
<proteinExistence type="predicted"/>
<keyword evidence="2" id="KW-1185">Reference proteome</keyword>
<name>A0AAU9KCJ9_9CILI</name>
<accession>A0AAU9KCJ9</accession>
<dbReference type="Proteomes" id="UP001162131">
    <property type="component" value="Unassembled WGS sequence"/>
</dbReference>
<dbReference type="AlphaFoldDB" id="A0AAU9KCJ9"/>
<gene>
    <name evidence="1" type="ORF">BSTOLATCC_MIC64214</name>
</gene>
<dbReference type="EMBL" id="CAJZBQ010000062">
    <property type="protein sequence ID" value="CAG9335751.1"/>
    <property type="molecule type" value="Genomic_DNA"/>
</dbReference>
<organism evidence="1 2">
    <name type="scientific">Blepharisma stoltei</name>
    <dbReference type="NCBI Taxonomy" id="1481888"/>
    <lineage>
        <taxon>Eukaryota</taxon>
        <taxon>Sar</taxon>
        <taxon>Alveolata</taxon>
        <taxon>Ciliophora</taxon>
        <taxon>Postciliodesmatophora</taxon>
        <taxon>Heterotrichea</taxon>
        <taxon>Heterotrichida</taxon>
        <taxon>Blepharismidae</taxon>
        <taxon>Blepharisma</taxon>
    </lineage>
</organism>
<evidence type="ECO:0000313" key="2">
    <source>
        <dbReference type="Proteomes" id="UP001162131"/>
    </source>
</evidence>
<reference evidence="1" key="1">
    <citation type="submission" date="2021-09" db="EMBL/GenBank/DDBJ databases">
        <authorList>
            <consortium name="AG Swart"/>
            <person name="Singh M."/>
            <person name="Singh A."/>
            <person name="Seah K."/>
            <person name="Emmerich C."/>
        </authorList>
    </citation>
    <scope>NUCLEOTIDE SEQUENCE</scope>
    <source>
        <strain evidence="1">ATCC30299</strain>
    </source>
</reference>
<sequence>MIYWNIDTSDVKHTIKEEEAVETSGLIPRFNSIGFIITPPPSPNRLAISPETIVTKLTKVAFFLFHLISLESKS</sequence>
<comment type="caution">
    <text evidence="1">The sequence shown here is derived from an EMBL/GenBank/DDBJ whole genome shotgun (WGS) entry which is preliminary data.</text>
</comment>